<dbReference type="EMBL" id="CVQH01008002">
    <property type="protein sequence ID" value="CRK16941.1"/>
    <property type="molecule type" value="Genomic_DNA"/>
</dbReference>
<dbReference type="SFLD" id="SFLDF00272">
    <property type="entry name" value="biotin_synthase"/>
    <property type="match status" value="1"/>
</dbReference>
<evidence type="ECO:0000256" key="12">
    <source>
        <dbReference type="ARBA" id="ARBA00023014"/>
    </source>
</evidence>
<dbReference type="EC" id="2.8.1.6" evidence="4"/>
<evidence type="ECO:0000256" key="14">
    <source>
        <dbReference type="ARBA" id="ARBA00034078"/>
    </source>
</evidence>
<dbReference type="Pfam" id="PF06968">
    <property type="entry name" value="BATS"/>
    <property type="match status" value="1"/>
</dbReference>
<evidence type="ECO:0000259" key="16">
    <source>
        <dbReference type="PROSITE" id="PS51918"/>
    </source>
</evidence>
<keyword evidence="12" id="KW-0411">Iron-sulfur</keyword>
<keyword evidence="18" id="KW-1185">Reference proteome</keyword>
<keyword evidence="5" id="KW-0004">4Fe-4S</keyword>
<dbReference type="HAMAP" id="MF_01694">
    <property type="entry name" value="BioB"/>
    <property type="match status" value="1"/>
</dbReference>
<dbReference type="SFLD" id="SFLDG01278">
    <property type="entry name" value="biotin_synthase_like"/>
    <property type="match status" value="1"/>
</dbReference>
<evidence type="ECO:0000256" key="8">
    <source>
        <dbReference type="ARBA" id="ARBA00022714"/>
    </source>
</evidence>
<proteinExistence type="inferred from homology"/>
<dbReference type="SMART" id="SM00876">
    <property type="entry name" value="BATS"/>
    <property type="match status" value="1"/>
</dbReference>
<dbReference type="InterPro" id="IPR010722">
    <property type="entry name" value="BATS_dom"/>
</dbReference>
<keyword evidence="8" id="KW-0001">2Fe-2S</keyword>
<evidence type="ECO:0000256" key="2">
    <source>
        <dbReference type="ARBA" id="ARBA00004942"/>
    </source>
</evidence>
<gene>
    <name evidence="17" type="ORF">BN1708_011880</name>
</gene>
<feature type="domain" description="Radical SAM core" evidence="16">
    <location>
        <begin position="241"/>
        <end position="472"/>
    </location>
</feature>
<dbReference type="InterPro" id="IPR002684">
    <property type="entry name" value="Biotin_synth/BioAB"/>
</dbReference>
<comment type="cofactor">
    <cofactor evidence="1">
        <name>[4Fe-4S] cluster</name>
        <dbReference type="ChEBI" id="CHEBI:49883"/>
    </cofactor>
</comment>
<dbReference type="SFLD" id="SFLDG01060">
    <property type="entry name" value="BATS_domain_containing"/>
    <property type="match status" value="1"/>
</dbReference>
<dbReference type="STRING" id="100787.A0A0G4L4P2"/>
<evidence type="ECO:0000256" key="1">
    <source>
        <dbReference type="ARBA" id="ARBA00001966"/>
    </source>
</evidence>
<keyword evidence="13" id="KW-0496">Mitochondrion</keyword>
<organism evidence="17 18">
    <name type="scientific">Verticillium longisporum</name>
    <name type="common">Verticillium dahliae var. longisporum</name>
    <dbReference type="NCBI Taxonomy" id="100787"/>
    <lineage>
        <taxon>Eukaryota</taxon>
        <taxon>Fungi</taxon>
        <taxon>Dikarya</taxon>
        <taxon>Ascomycota</taxon>
        <taxon>Pezizomycotina</taxon>
        <taxon>Sordariomycetes</taxon>
        <taxon>Hypocreomycetidae</taxon>
        <taxon>Glomerellales</taxon>
        <taxon>Plectosphaerellaceae</taxon>
        <taxon>Verticillium</taxon>
    </lineage>
</organism>
<evidence type="ECO:0000256" key="4">
    <source>
        <dbReference type="ARBA" id="ARBA00012236"/>
    </source>
</evidence>
<reference evidence="17 18" key="1">
    <citation type="submission" date="2015-05" db="EMBL/GenBank/DDBJ databases">
        <authorList>
            <person name="Wang D.B."/>
            <person name="Wang M."/>
        </authorList>
    </citation>
    <scope>NUCLEOTIDE SEQUENCE [LARGE SCALE GENOMIC DNA]</scope>
    <source>
        <strain evidence="17">VL1</strain>
    </source>
</reference>
<dbReference type="SUPFAM" id="SSF102114">
    <property type="entry name" value="Radical SAM enzymes"/>
    <property type="match status" value="1"/>
</dbReference>
<dbReference type="NCBIfam" id="TIGR00433">
    <property type="entry name" value="bioB"/>
    <property type="match status" value="1"/>
</dbReference>
<comment type="similarity">
    <text evidence="3">Belongs to the radical SAM superfamily. Biotin synthase family.</text>
</comment>
<comment type="cofactor">
    <cofactor evidence="14">
        <name>[2Fe-2S] cluster</name>
        <dbReference type="ChEBI" id="CHEBI:190135"/>
    </cofactor>
</comment>
<evidence type="ECO:0000256" key="10">
    <source>
        <dbReference type="ARBA" id="ARBA00022756"/>
    </source>
</evidence>
<evidence type="ECO:0000313" key="18">
    <source>
        <dbReference type="Proteomes" id="UP000044602"/>
    </source>
</evidence>
<dbReference type="AlphaFoldDB" id="A0A0G4L4P2"/>
<dbReference type="GO" id="GO:0051539">
    <property type="term" value="F:4 iron, 4 sulfur cluster binding"/>
    <property type="evidence" value="ECO:0007669"/>
    <property type="project" value="UniProtKB-KW"/>
</dbReference>
<feature type="compositionally biased region" description="Polar residues" evidence="15">
    <location>
        <begin position="178"/>
        <end position="188"/>
    </location>
</feature>
<evidence type="ECO:0000256" key="6">
    <source>
        <dbReference type="ARBA" id="ARBA00022679"/>
    </source>
</evidence>
<sequence length="537" mass="58942">MLTHQSTNELLRSPRATGRRGVGSNGSPAIGNVVGLMPEKLNPCSLVPQLKGQCRRPLSAPRLWHLPPLAAWLVNLQQLVHVHVHVERGVILRLEGRYRNGLFGLLSLHSGPRLCRRIDDGQFIMRTSSSISRSLGALRLQAVQAPRAHASRAWHRQMHAAAAVVEDIPLPQTPPPSSVATSHNTTATTKHDAQRIFRDALAATEPRNTWTREEISAIYYQPLMDLAYQAGSVHRRFHNPAEVQLCTLMNIKVGGCSEDCSYCAQSTRYQKETKLEAKRVETVESVLAAAAKAKANGSTRFCMGAAWRDMRGRKNSLRNIKSMVEGVKGMGMEVCVTLGMIDAEQARELKTAGLTAYNHNVDTSREFYPSVISTRTYDERLQTLSHVRDAGISVCSGGILGLGETSEDRVGLLHTVSTLPSHPESFPVNALVPIKGTPLGDREPVKFTAMLRTISTARILMPATIIRIAAGRKTMSEEQQAMCFMAGANAIFTGEKMLTTDCNGWDEDNAMFGRWGLEPMKSFQKSKQPSADIGMAA</sequence>
<accession>A0A0G4L4P2</accession>
<dbReference type="Proteomes" id="UP000044602">
    <property type="component" value="Unassembled WGS sequence"/>
</dbReference>
<keyword evidence="6" id="KW-0808">Transferase</keyword>
<dbReference type="SMART" id="SM00729">
    <property type="entry name" value="Elp3"/>
    <property type="match status" value="1"/>
</dbReference>
<dbReference type="GO" id="GO:0046872">
    <property type="term" value="F:metal ion binding"/>
    <property type="evidence" value="ECO:0007669"/>
    <property type="project" value="UniProtKB-KW"/>
</dbReference>
<feature type="region of interest" description="Disordered" evidence="15">
    <location>
        <begin position="1"/>
        <end position="26"/>
    </location>
</feature>
<dbReference type="InterPro" id="IPR007197">
    <property type="entry name" value="rSAM"/>
</dbReference>
<evidence type="ECO:0000256" key="3">
    <source>
        <dbReference type="ARBA" id="ARBA00010765"/>
    </source>
</evidence>
<keyword evidence="7" id="KW-0949">S-adenosyl-L-methionine</keyword>
<keyword evidence="9" id="KW-0479">Metal-binding</keyword>
<comment type="pathway">
    <text evidence="2">Cofactor biosynthesis; biotin biosynthesis; biotin from 7,8-diaminononanoate: step 2/2.</text>
</comment>
<evidence type="ECO:0000256" key="15">
    <source>
        <dbReference type="SAM" id="MobiDB-lite"/>
    </source>
</evidence>
<evidence type="ECO:0000313" key="17">
    <source>
        <dbReference type="EMBL" id="CRK16941.1"/>
    </source>
</evidence>
<evidence type="ECO:0000256" key="5">
    <source>
        <dbReference type="ARBA" id="ARBA00022485"/>
    </source>
</evidence>
<dbReference type="UniPathway" id="UPA00078">
    <property type="reaction ID" value="UER00162"/>
</dbReference>
<dbReference type="InterPro" id="IPR006638">
    <property type="entry name" value="Elp3/MiaA/NifB-like_rSAM"/>
</dbReference>
<name>A0A0G4L4P2_VERLO</name>
<dbReference type="InterPro" id="IPR013785">
    <property type="entry name" value="Aldolase_TIM"/>
</dbReference>
<dbReference type="SFLD" id="SFLDS00029">
    <property type="entry name" value="Radical_SAM"/>
    <property type="match status" value="1"/>
</dbReference>
<protein>
    <recommendedName>
        <fullName evidence="4">biotin synthase</fullName>
        <ecNumber evidence="4">2.8.1.6</ecNumber>
    </recommendedName>
</protein>
<feature type="compositionally biased region" description="Polar residues" evidence="15">
    <location>
        <begin position="1"/>
        <end position="10"/>
    </location>
</feature>
<evidence type="ECO:0000256" key="9">
    <source>
        <dbReference type="ARBA" id="ARBA00022723"/>
    </source>
</evidence>
<evidence type="ECO:0000256" key="7">
    <source>
        <dbReference type="ARBA" id="ARBA00022691"/>
    </source>
</evidence>
<dbReference type="PANTHER" id="PTHR22976">
    <property type="entry name" value="BIOTIN SYNTHASE"/>
    <property type="match status" value="1"/>
</dbReference>
<evidence type="ECO:0000256" key="11">
    <source>
        <dbReference type="ARBA" id="ARBA00023004"/>
    </source>
</evidence>
<dbReference type="GO" id="GO:0051537">
    <property type="term" value="F:2 iron, 2 sulfur cluster binding"/>
    <property type="evidence" value="ECO:0007669"/>
    <property type="project" value="UniProtKB-KW"/>
</dbReference>
<dbReference type="Pfam" id="PF04055">
    <property type="entry name" value="Radical_SAM"/>
    <property type="match status" value="1"/>
</dbReference>
<dbReference type="InterPro" id="IPR024177">
    <property type="entry name" value="Biotin_synthase"/>
</dbReference>
<dbReference type="CDD" id="cd01335">
    <property type="entry name" value="Radical_SAM"/>
    <property type="match status" value="1"/>
</dbReference>
<dbReference type="GO" id="GO:0004076">
    <property type="term" value="F:biotin synthase activity"/>
    <property type="evidence" value="ECO:0007669"/>
    <property type="project" value="UniProtKB-EC"/>
</dbReference>
<keyword evidence="10" id="KW-0093">Biotin biosynthesis</keyword>
<feature type="region of interest" description="Disordered" evidence="15">
    <location>
        <begin position="169"/>
        <end position="191"/>
    </location>
</feature>
<evidence type="ECO:0000256" key="13">
    <source>
        <dbReference type="ARBA" id="ARBA00023128"/>
    </source>
</evidence>
<dbReference type="PROSITE" id="PS51918">
    <property type="entry name" value="RADICAL_SAM"/>
    <property type="match status" value="1"/>
</dbReference>
<dbReference type="FunFam" id="3.20.20.70:FF:000011">
    <property type="entry name" value="Biotin synthase"/>
    <property type="match status" value="1"/>
</dbReference>
<dbReference type="GO" id="GO:0005739">
    <property type="term" value="C:mitochondrion"/>
    <property type="evidence" value="ECO:0007669"/>
    <property type="project" value="TreeGrafter"/>
</dbReference>
<dbReference type="PANTHER" id="PTHR22976:SF2">
    <property type="entry name" value="BIOTIN SYNTHASE, MITOCHONDRIAL"/>
    <property type="match status" value="1"/>
</dbReference>
<dbReference type="Gene3D" id="3.20.20.70">
    <property type="entry name" value="Aldolase class I"/>
    <property type="match status" value="1"/>
</dbReference>
<dbReference type="GO" id="GO:0009102">
    <property type="term" value="P:biotin biosynthetic process"/>
    <property type="evidence" value="ECO:0007669"/>
    <property type="project" value="UniProtKB-UniPathway"/>
</dbReference>
<keyword evidence="11" id="KW-0408">Iron</keyword>
<dbReference type="InterPro" id="IPR058240">
    <property type="entry name" value="rSAM_sf"/>
</dbReference>